<accession>A0A6C0CIP4</accession>
<keyword evidence="1" id="KW-0472">Membrane</keyword>
<evidence type="ECO:0000256" key="1">
    <source>
        <dbReference type="SAM" id="Phobius"/>
    </source>
</evidence>
<feature type="transmembrane region" description="Helical" evidence="1">
    <location>
        <begin position="12"/>
        <end position="32"/>
    </location>
</feature>
<evidence type="ECO:0008006" key="3">
    <source>
        <dbReference type="Google" id="ProtNLM"/>
    </source>
</evidence>
<dbReference type="AlphaFoldDB" id="A0A6C0CIP4"/>
<feature type="transmembrane region" description="Helical" evidence="1">
    <location>
        <begin position="38"/>
        <end position="59"/>
    </location>
</feature>
<dbReference type="EMBL" id="MN739427">
    <property type="protein sequence ID" value="QHT04361.1"/>
    <property type="molecule type" value="Genomic_DNA"/>
</dbReference>
<sequence>MAMQLNFSNMLQFFSTISPILLAFFLVMISLFNTDIKGLVYLGGILIASLINLFLMNTLKVKPDKMPSPACNLMDFPMNLNEYISPAFNTMFIAFTLVYLYLPMQYISTINYPVLIFICGLLVLDGATKISRRCTNFTGIALGFLVGTVLGILYFIALWKTGHDDLLFFNAEPSNNVICARPQKQTFKCFVYKNGEIIGEANQGQ</sequence>
<reference evidence="2" key="1">
    <citation type="journal article" date="2020" name="Nature">
        <title>Giant virus diversity and host interactions through global metagenomics.</title>
        <authorList>
            <person name="Schulz F."/>
            <person name="Roux S."/>
            <person name="Paez-Espino D."/>
            <person name="Jungbluth S."/>
            <person name="Walsh D.A."/>
            <person name="Denef V.J."/>
            <person name="McMahon K.D."/>
            <person name="Konstantinidis K.T."/>
            <person name="Eloe-Fadrosh E.A."/>
            <person name="Kyrpides N.C."/>
            <person name="Woyke T."/>
        </authorList>
    </citation>
    <scope>NUCLEOTIDE SEQUENCE</scope>
    <source>
        <strain evidence="2">GVMAG-M-3300021185-45</strain>
    </source>
</reference>
<proteinExistence type="predicted"/>
<organism evidence="2">
    <name type="scientific">viral metagenome</name>
    <dbReference type="NCBI Taxonomy" id="1070528"/>
    <lineage>
        <taxon>unclassified sequences</taxon>
        <taxon>metagenomes</taxon>
        <taxon>organismal metagenomes</taxon>
    </lineage>
</organism>
<evidence type="ECO:0000313" key="2">
    <source>
        <dbReference type="EMBL" id="QHT04361.1"/>
    </source>
</evidence>
<feature type="transmembrane region" description="Helical" evidence="1">
    <location>
        <begin position="136"/>
        <end position="159"/>
    </location>
</feature>
<name>A0A6C0CIP4_9ZZZZ</name>
<feature type="transmembrane region" description="Helical" evidence="1">
    <location>
        <begin position="106"/>
        <end position="124"/>
    </location>
</feature>
<keyword evidence="1" id="KW-1133">Transmembrane helix</keyword>
<protein>
    <recommendedName>
        <fullName evidence="3">Phosphatidic acid phosphatase type 2/haloperoxidase domain-containing protein</fullName>
    </recommendedName>
</protein>
<keyword evidence="1" id="KW-0812">Transmembrane</keyword>